<feature type="transmembrane region" description="Helical" evidence="7">
    <location>
        <begin position="218"/>
        <end position="242"/>
    </location>
</feature>
<evidence type="ECO:0000256" key="1">
    <source>
        <dbReference type="ARBA" id="ARBA00004651"/>
    </source>
</evidence>
<reference evidence="10" key="1">
    <citation type="journal article" date="2019" name="Int. J. Syst. Evol. Microbiol.">
        <title>The Global Catalogue of Microorganisms (GCM) 10K type strain sequencing project: providing services to taxonomists for standard genome sequencing and annotation.</title>
        <authorList>
            <consortium name="The Broad Institute Genomics Platform"/>
            <consortium name="The Broad Institute Genome Sequencing Center for Infectious Disease"/>
            <person name="Wu L."/>
            <person name="Ma J."/>
        </authorList>
    </citation>
    <scope>NUCLEOTIDE SEQUENCE [LARGE SCALE GENOMIC DNA]</scope>
    <source>
        <strain evidence="10">CCUG 63830</strain>
    </source>
</reference>
<evidence type="ECO:0000313" key="10">
    <source>
        <dbReference type="Proteomes" id="UP001596317"/>
    </source>
</evidence>
<feature type="domain" description="Major facilitator superfamily (MFS) profile" evidence="8">
    <location>
        <begin position="1"/>
        <end position="395"/>
    </location>
</feature>
<proteinExistence type="predicted"/>
<dbReference type="RefSeq" id="WP_224604951.1">
    <property type="nucleotide sequence ID" value="NZ_JAIQXV010000002.1"/>
</dbReference>
<protein>
    <submittedName>
        <fullName evidence="9">MFS transporter</fullName>
    </submittedName>
</protein>
<dbReference type="PANTHER" id="PTHR23513">
    <property type="entry name" value="INTEGRAL MEMBRANE EFFLUX PROTEIN-RELATED"/>
    <property type="match status" value="1"/>
</dbReference>
<feature type="transmembrane region" description="Helical" evidence="7">
    <location>
        <begin position="158"/>
        <end position="185"/>
    </location>
</feature>
<evidence type="ECO:0000256" key="2">
    <source>
        <dbReference type="ARBA" id="ARBA00022448"/>
    </source>
</evidence>
<keyword evidence="4 7" id="KW-0812">Transmembrane</keyword>
<feature type="transmembrane region" description="Helical" evidence="7">
    <location>
        <begin position="254"/>
        <end position="274"/>
    </location>
</feature>
<evidence type="ECO:0000256" key="4">
    <source>
        <dbReference type="ARBA" id="ARBA00022692"/>
    </source>
</evidence>
<evidence type="ECO:0000256" key="7">
    <source>
        <dbReference type="SAM" id="Phobius"/>
    </source>
</evidence>
<feature type="transmembrane region" description="Helical" evidence="7">
    <location>
        <begin position="372"/>
        <end position="391"/>
    </location>
</feature>
<organism evidence="9 10">
    <name type="scientific">Deinococcus multiflagellatus</name>
    <dbReference type="NCBI Taxonomy" id="1656887"/>
    <lineage>
        <taxon>Bacteria</taxon>
        <taxon>Thermotogati</taxon>
        <taxon>Deinococcota</taxon>
        <taxon>Deinococci</taxon>
        <taxon>Deinococcales</taxon>
        <taxon>Deinococcaceae</taxon>
        <taxon>Deinococcus</taxon>
    </lineage>
</organism>
<keyword evidence="3" id="KW-1003">Cell membrane</keyword>
<dbReference type="InterPro" id="IPR010290">
    <property type="entry name" value="TM_effector"/>
</dbReference>
<evidence type="ECO:0000256" key="6">
    <source>
        <dbReference type="ARBA" id="ARBA00023136"/>
    </source>
</evidence>
<dbReference type="Gene3D" id="1.20.1250.20">
    <property type="entry name" value="MFS general substrate transporter like domains"/>
    <property type="match status" value="1"/>
</dbReference>
<feature type="transmembrane region" description="Helical" evidence="7">
    <location>
        <begin position="281"/>
        <end position="302"/>
    </location>
</feature>
<dbReference type="InterPro" id="IPR020846">
    <property type="entry name" value="MFS_dom"/>
</dbReference>
<keyword evidence="2" id="KW-0813">Transport</keyword>
<dbReference type="Pfam" id="PF05977">
    <property type="entry name" value="MFS_3"/>
    <property type="match status" value="1"/>
</dbReference>
<dbReference type="PANTHER" id="PTHR23513:SF6">
    <property type="entry name" value="MAJOR FACILITATOR SUPERFAMILY ASSOCIATED DOMAIN-CONTAINING PROTEIN"/>
    <property type="match status" value="1"/>
</dbReference>
<dbReference type="SUPFAM" id="SSF103473">
    <property type="entry name" value="MFS general substrate transporter"/>
    <property type="match status" value="1"/>
</dbReference>
<dbReference type="PROSITE" id="PS50850">
    <property type="entry name" value="MFS"/>
    <property type="match status" value="1"/>
</dbReference>
<sequence>MLPLLLRGPFARLWWAGLISMTGNWLLWAALPAQVYLDTRSVPAATLMFLAGTLPRVLLGALGGVLADRWPRQRVLLISNLLAALALLPLLTGGGAPPLWAVLLSSALLALVTLPAGPAENALLPTLVPGAELPRANALNALNNNLARLLGPALGGALLAALGLRAVVLVDLLTFVGAAALLLGVPLGRAAPHPRPEGGQEAFRAGVRAVRTSPPLRLLVGLAGFAALGEGLFGPLLAPFVAEVMKGGAQTYGLLLSAQAVGGLLGGVLVARWADRLPPAGLLVAGGIGLGLGDLAVFLLPLVTSAHWPPLLVMALVGLPAAASGAGWTTLVQRLSPEAALGRVFGLAGHLMAAGVLLGTGLASFARGPGGILVFVCAHGVIQLLAGLWALRLLGAPARGPAPVS</sequence>
<comment type="caution">
    <text evidence="9">The sequence shown here is derived from an EMBL/GenBank/DDBJ whole genome shotgun (WGS) entry which is preliminary data.</text>
</comment>
<dbReference type="EMBL" id="JBHSWB010000001">
    <property type="protein sequence ID" value="MFC6660879.1"/>
    <property type="molecule type" value="Genomic_DNA"/>
</dbReference>
<accession>A0ABW1ZJ09</accession>
<feature type="transmembrane region" description="Helical" evidence="7">
    <location>
        <begin position="43"/>
        <end position="67"/>
    </location>
</feature>
<dbReference type="Proteomes" id="UP001596317">
    <property type="component" value="Unassembled WGS sequence"/>
</dbReference>
<keyword evidence="6 7" id="KW-0472">Membrane</keyword>
<dbReference type="CDD" id="cd06173">
    <property type="entry name" value="MFS_MefA_like"/>
    <property type="match status" value="1"/>
</dbReference>
<feature type="transmembrane region" description="Helical" evidence="7">
    <location>
        <begin position="12"/>
        <end position="31"/>
    </location>
</feature>
<feature type="transmembrane region" description="Helical" evidence="7">
    <location>
        <begin position="73"/>
        <end position="92"/>
    </location>
</feature>
<comment type="subcellular location">
    <subcellularLocation>
        <location evidence="1">Cell membrane</location>
        <topology evidence="1">Multi-pass membrane protein</topology>
    </subcellularLocation>
</comment>
<evidence type="ECO:0000259" key="8">
    <source>
        <dbReference type="PROSITE" id="PS50850"/>
    </source>
</evidence>
<feature type="transmembrane region" description="Helical" evidence="7">
    <location>
        <begin position="308"/>
        <end position="332"/>
    </location>
</feature>
<keyword evidence="10" id="KW-1185">Reference proteome</keyword>
<evidence type="ECO:0000256" key="5">
    <source>
        <dbReference type="ARBA" id="ARBA00022989"/>
    </source>
</evidence>
<feature type="transmembrane region" description="Helical" evidence="7">
    <location>
        <begin position="344"/>
        <end position="366"/>
    </location>
</feature>
<gene>
    <name evidence="9" type="ORF">ACFP90_11345</name>
</gene>
<evidence type="ECO:0000256" key="3">
    <source>
        <dbReference type="ARBA" id="ARBA00022475"/>
    </source>
</evidence>
<dbReference type="InterPro" id="IPR036259">
    <property type="entry name" value="MFS_trans_sf"/>
</dbReference>
<keyword evidence="5 7" id="KW-1133">Transmembrane helix</keyword>
<evidence type="ECO:0000313" key="9">
    <source>
        <dbReference type="EMBL" id="MFC6660879.1"/>
    </source>
</evidence>
<name>A0ABW1ZJ09_9DEIO</name>